<feature type="transmembrane region" description="Helical" evidence="1">
    <location>
        <begin position="38"/>
        <end position="57"/>
    </location>
</feature>
<proteinExistence type="predicted"/>
<reference evidence="3" key="1">
    <citation type="submission" date="2015-11" db="EMBL/GenBank/DDBJ databases">
        <authorList>
            <person name="Kumar R."/>
            <person name="Singh D."/>
            <person name="Swarnkar M.K."/>
            <person name="Singh A.K."/>
            <person name="Kumar S."/>
        </authorList>
    </citation>
    <scope>NUCLEOTIDE SEQUENCE [LARGE SCALE GENOMIC DNA]</scope>
    <source>
        <strain evidence="3">ERGS4:06</strain>
    </source>
</reference>
<feature type="transmembrane region" description="Helical" evidence="1">
    <location>
        <begin position="273"/>
        <end position="297"/>
    </location>
</feature>
<organism evidence="2 3">
    <name type="scientific">Arthrobacter alpinus</name>
    <dbReference type="NCBI Taxonomy" id="656366"/>
    <lineage>
        <taxon>Bacteria</taxon>
        <taxon>Bacillati</taxon>
        <taxon>Actinomycetota</taxon>
        <taxon>Actinomycetes</taxon>
        <taxon>Micrococcales</taxon>
        <taxon>Micrococcaceae</taxon>
        <taxon>Arthrobacter</taxon>
    </lineage>
</organism>
<dbReference type="Proteomes" id="UP000059574">
    <property type="component" value="Chromosome"/>
</dbReference>
<reference evidence="2 3" key="2">
    <citation type="journal article" date="2016" name="J. Biotechnol.">
        <title>Complete genome sequence of Arthrobacter alpinus ERGS4:06, a yellow pigmented bacterium tolerant to cold and radiations isolated from Sikkim Himalaya.</title>
        <authorList>
            <person name="Kumar R."/>
            <person name="Singh D."/>
            <person name="Swarnkar M.K."/>
            <person name="Singh A.K."/>
            <person name="Kumar S."/>
        </authorList>
    </citation>
    <scope>NUCLEOTIDE SEQUENCE [LARGE SCALE GENOMIC DNA]</scope>
    <source>
        <strain evidence="2 3">ERGS4:06</strain>
    </source>
</reference>
<dbReference type="AlphaFoldDB" id="A0A0S2LW16"/>
<keyword evidence="1" id="KW-0812">Transmembrane</keyword>
<dbReference type="EMBL" id="CP013200">
    <property type="protein sequence ID" value="ALO65602.1"/>
    <property type="molecule type" value="Genomic_DNA"/>
</dbReference>
<accession>A0A0S2LW16</accession>
<feature type="transmembrane region" description="Helical" evidence="1">
    <location>
        <begin position="149"/>
        <end position="173"/>
    </location>
</feature>
<sequence length="304" mass="31659">MSTTTISSPGRATGGSLTFAGVLRSEWIKFRSLRSTQLLLAFTFLAVVGVGAFSAWVRSMAVHLILDLGPAAMDGSGGIPAEGAPKMTLEQAMDVANSQGINLYGTPIAGIQLGILILGALSVMLISSEFGTGMIRSTMTAVPKRLPAFFAKATVLAVVSYVVTLVAAFATFLVSIPIMKAQGIELSLGMDGVVYSILMGGVYVAGVSLIALSLGALLRSSAGAIIVLVALFLMLDIAAPLLGLIPGDFWMYVGQYFPSVSGGRMLEIHDKEAFLSPLAGGLVFLGWIVLIMVPAAISIKTRDV</sequence>
<evidence type="ECO:0008006" key="4">
    <source>
        <dbReference type="Google" id="ProtNLM"/>
    </source>
</evidence>
<name>A0A0S2LW16_9MICC</name>
<keyword evidence="1" id="KW-1133">Transmembrane helix</keyword>
<feature type="transmembrane region" description="Helical" evidence="1">
    <location>
        <begin position="108"/>
        <end position="128"/>
    </location>
</feature>
<dbReference type="RefSeq" id="WP_062286191.1">
    <property type="nucleotide sequence ID" value="NZ_CP013200.1"/>
</dbReference>
<gene>
    <name evidence="2" type="ORF">AS189_02720</name>
</gene>
<feature type="transmembrane region" description="Helical" evidence="1">
    <location>
        <begin position="225"/>
        <end position="253"/>
    </location>
</feature>
<dbReference type="OrthoDB" id="3297477at2"/>
<evidence type="ECO:0000313" key="2">
    <source>
        <dbReference type="EMBL" id="ALO65602.1"/>
    </source>
</evidence>
<evidence type="ECO:0000313" key="3">
    <source>
        <dbReference type="Proteomes" id="UP000059574"/>
    </source>
</evidence>
<protein>
    <recommendedName>
        <fullName evidence="4">ABC transporter permease</fullName>
    </recommendedName>
</protein>
<evidence type="ECO:0000256" key="1">
    <source>
        <dbReference type="SAM" id="Phobius"/>
    </source>
</evidence>
<feature type="transmembrane region" description="Helical" evidence="1">
    <location>
        <begin position="193"/>
        <end position="218"/>
    </location>
</feature>
<keyword evidence="1" id="KW-0472">Membrane</keyword>